<dbReference type="SUPFAM" id="SSF74942">
    <property type="entry name" value="YhbC-like, C-terminal domain"/>
    <property type="match status" value="1"/>
</dbReference>
<dbReference type="PANTHER" id="PTHR33867">
    <property type="entry name" value="RIBOSOME MATURATION FACTOR RIMP"/>
    <property type="match status" value="1"/>
</dbReference>
<dbReference type="GO" id="GO:0000028">
    <property type="term" value="P:ribosomal small subunit assembly"/>
    <property type="evidence" value="ECO:0007669"/>
    <property type="project" value="TreeGrafter"/>
</dbReference>
<dbReference type="GO" id="GO:0005829">
    <property type="term" value="C:cytosol"/>
    <property type="evidence" value="ECO:0007669"/>
    <property type="project" value="TreeGrafter"/>
</dbReference>
<protein>
    <recommendedName>
        <fullName evidence="3">Ribosome maturation factor RimP</fullName>
    </recommendedName>
</protein>
<dbReference type="NCBIfam" id="NF000928">
    <property type="entry name" value="PRK00092.1-2"/>
    <property type="match status" value="1"/>
</dbReference>
<keyword evidence="1 3" id="KW-0963">Cytoplasm</keyword>
<comment type="function">
    <text evidence="3">Required for maturation of 30S ribosomal subunits.</text>
</comment>
<dbReference type="AlphaFoldDB" id="A0A4P6ZJN6"/>
<feature type="domain" description="Ribosome maturation factor RimP N-terminal" evidence="4">
    <location>
        <begin position="11"/>
        <end position="86"/>
    </location>
</feature>
<dbReference type="SUPFAM" id="SSF75420">
    <property type="entry name" value="YhbC-like, N-terminal domain"/>
    <property type="match status" value="1"/>
</dbReference>
<dbReference type="InterPro" id="IPR036847">
    <property type="entry name" value="RimP_C_sf"/>
</dbReference>
<dbReference type="InterPro" id="IPR028998">
    <property type="entry name" value="RimP_C"/>
</dbReference>
<keyword evidence="7" id="KW-1185">Reference proteome</keyword>
<dbReference type="Gene3D" id="3.30.300.70">
    <property type="entry name" value="RimP-like superfamily, N-terminal"/>
    <property type="match status" value="1"/>
</dbReference>
<evidence type="ECO:0000256" key="1">
    <source>
        <dbReference type="ARBA" id="ARBA00022490"/>
    </source>
</evidence>
<evidence type="ECO:0000313" key="6">
    <source>
        <dbReference type="EMBL" id="QBP17955.1"/>
    </source>
</evidence>
<dbReference type="InterPro" id="IPR028989">
    <property type="entry name" value="RimP_N"/>
</dbReference>
<dbReference type="Pfam" id="PF02576">
    <property type="entry name" value="RimP_N"/>
    <property type="match status" value="1"/>
</dbReference>
<comment type="similarity">
    <text evidence="3">Belongs to the RimP family.</text>
</comment>
<dbReference type="Pfam" id="PF17384">
    <property type="entry name" value="DUF150_C"/>
    <property type="match status" value="1"/>
</dbReference>
<dbReference type="HAMAP" id="MF_01077">
    <property type="entry name" value="RimP"/>
    <property type="match status" value="1"/>
</dbReference>
<dbReference type="FunFam" id="3.30.300.70:FF:000001">
    <property type="entry name" value="Ribosome maturation factor RimP"/>
    <property type="match status" value="1"/>
</dbReference>
<proteinExistence type="inferred from homology"/>
<organism evidence="6 7">
    <name type="scientific">Acetilactobacillus jinshanensis</name>
    <dbReference type="NCBI Taxonomy" id="1720083"/>
    <lineage>
        <taxon>Bacteria</taxon>
        <taxon>Bacillati</taxon>
        <taxon>Bacillota</taxon>
        <taxon>Bacilli</taxon>
        <taxon>Lactobacillales</taxon>
        <taxon>Lactobacillaceae</taxon>
        <taxon>Acetilactobacillus</taxon>
    </lineage>
</organism>
<dbReference type="PANTHER" id="PTHR33867:SF1">
    <property type="entry name" value="RIBOSOME MATURATION FACTOR RIMP"/>
    <property type="match status" value="1"/>
</dbReference>
<dbReference type="OrthoDB" id="9805006at2"/>
<sequence length="158" mass="18065">MNKVEKIVTNLLQPILKDLHFSLYDVNYSKKGPKWYLSVYVDKPAGGISINDCAKVSDKLGMKLDSLDPDPIPHAYNLDVSSPGAERPLKKPQDFKSAINRYVHVTLYYPIKNRKMYEGYLQSYDSKDLVIKYNDMSVMRDVKIPRKAIALARLAVKL</sequence>
<feature type="domain" description="Ribosome maturation factor RimP C-terminal" evidence="5">
    <location>
        <begin position="89"/>
        <end position="157"/>
    </location>
</feature>
<dbReference type="KEGG" id="lji:ELX58_02050"/>
<evidence type="ECO:0000259" key="5">
    <source>
        <dbReference type="Pfam" id="PF17384"/>
    </source>
</evidence>
<dbReference type="RefSeq" id="WP_133441501.1">
    <property type="nucleotide sequence ID" value="NZ_CP034726.1"/>
</dbReference>
<evidence type="ECO:0000256" key="3">
    <source>
        <dbReference type="HAMAP-Rule" id="MF_01077"/>
    </source>
</evidence>
<keyword evidence="2 3" id="KW-0690">Ribosome biogenesis</keyword>
<evidence type="ECO:0000313" key="7">
    <source>
        <dbReference type="Proteomes" id="UP000294321"/>
    </source>
</evidence>
<dbReference type="InterPro" id="IPR035956">
    <property type="entry name" value="RimP_N_sf"/>
</dbReference>
<accession>A0A4P6ZJN6</accession>
<name>A0A4P6ZJN6_9LACO</name>
<evidence type="ECO:0000259" key="4">
    <source>
        <dbReference type="Pfam" id="PF02576"/>
    </source>
</evidence>
<dbReference type="Proteomes" id="UP000294321">
    <property type="component" value="Chromosome"/>
</dbReference>
<evidence type="ECO:0000256" key="2">
    <source>
        <dbReference type="ARBA" id="ARBA00022517"/>
    </source>
</evidence>
<reference evidence="7" key="1">
    <citation type="submission" date="2018-12" db="EMBL/GenBank/DDBJ databases">
        <title>A new species of lactobacillus.</title>
        <authorList>
            <person name="Jian Y."/>
            <person name="Xin L."/>
            <person name="Hong Z.J."/>
            <person name="Ming L.Z."/>
            <person name="Hong X.Z."/>
        </authorList>
    </citation>
    <scope>NUCLEOTIDE SEQUENCE [LARGE SCALE GENOMIC DNA]</scope>
    <source>
        <strain evidence="7">HSLZ-75</strain>
    </source>
</reference>
<dbReference type="EMBL" id="CP034726">
    <property type="protein sequence ID" value="QBP17955.1"/>
    <property type="molecule type" value="Genomic_DNA"/>
</dbReference>
<comment type="subcellular location">
    <subcellularLocation>
        <location evidence="3">Cytoplasm</location>
    </subcellularLocation>
</comment>
<dbReference type="GO" id="GO:0006412">
    <property type="term" value="P:translation"/>
    <property type="evidence" value="ECO:0007669"/>
    <property type="project" value="TreeGrafter"/>
</dbReference>
<dbReference type="CDD" id="cd01734">
    <property type="entry name" value="YlxS_C"/>
    <property type="match status" value="1"/>
</dbReference>
<dbReference type="Gene3D" id="2.30.30.180">
    <property type="entry name" value="Ribosome maturation factor RimP, C-terminal domain"/>
    <property type="match status" value="1"/>
</dbReference>
<dbReference type="InterPro" id="IPR003728">
    <property type="entry name" value="Ribosome_maturation_RimP"/>
</dbReference>
<gene>
    <name evidence="3 6" type="primary">rimP</name>
    <name evidence="6" type="ORF">ELX58_02050</name>
</gene>